<dbReference type="Pfam" id="PF12729">
    <property type="entry name" value="4HB_MCP_1"/>
    <property type="match status" value="1"/>
</dbReference>
<evidence type="ECO:0000313" key="3">
    <source>
        <dbReference type="EMBL" id="QZA77979.1"/>
    </source>
</evidence>
<keyword evidence="1" id="KW-0472">Membrane</keyword>
<name>A0ABX8Z5W7_9NEIS</name>
<keyword evidence="1" id="KW-1133">Transmembrane helix</keyword>
<dbReference type="RefSeq" id="WP_221006357.1">
    <property type="nucleotide sequence ID" value="NZ_CP081150.1"/>
</dbReference>
<organism evidence="3 4">
    <name type="scientific">Deefgea tanakiae</name>
    <dbReference type="NCBI Taxonomy" id="2865840"/>
    <lineage>
        <taxon>Bacteria</taxon>
        <taxon>Pseudomonadati</taxon>
        <taxon>Pseudomonadota</taxon>
        <taxon>Betaproteobacteria</taxon>
        <taxon>Neisseriales</taxon>
        <taxon>Chitinibacteraceae</taxon>
        <taxon>Deefgea</taxon>
    </lineage>
</organism>
<evidence type="ECO:0000313" key="4">
    <source>
        <dbReference type="Proteomes" id="UP000825679"/>
    </source>
</evidence>
<dbReference type="InterPro" id="IPR024478">
    <property type="entry name" value="HlyB_4HB_MCP"/>
</dbReference>
<dbReference type="Proteomes" id="UP000825679">
    <property type="component" value="Chromosome"/>
</dbReference>
<proteinExistence type="predicted"/>
<dbReference type="EMBL" id="CP081150">
    <property type="protein sequence ID" value="QZA77979.1"/>
    <property type="molecule type" value="Genomic_DNA"/>
</dbReference>
<sequence>MVKSVNQRFVAIIAGAVSALLLIGLIGVLSTRQMADELEYTDESIIRSLAILSGIERDFLLIRVNALYHLSYAEQSKKEPHEATIRHNIAETQALLDEYRNSLVVNARDKELIEQDIRLFNVYLAALDKVLAHSNANQRDAAVVVVESEWKPAGDSLTSALAQHAHFKEQFVEQAVQRSMQSGRRQTWVIVLLTILGVFGVVVAAYFFRKSLAATLPHREP</sequence>
<keyword evidence="1" id="KW-0812">Transmembrane</keyword>
<keyword evidence="4" id="KW-1185">Reference proteome</keyword>
<reference evidence="3 4" key="1">
    <citation type="submission" date="2021-08" db="EMBL/GenBank/DDBJ databases">
        <title>complete genome sequencing of Deefgea sp. D25.</title>
        <authorList>
            <person name="Bae J.-W."/>
            <person name="Gim D.-H."/>
        </authorList>
    </citation>
    <scope>NUCLEOTIDE SEQUENCE [LARGE SCALE GENOMIC DNA]</scope>
    <source>
        <strain evidence="3 4">D25</strain>
    </source>
</reference>
<evidence type="ECO:0000259" key="2">
    <source>
        <dbReference type="Pfam" id="PF12729"/>
    </source>
</evidence>
<accession>A0ABX8Z5W7</accession>
<feature type="transmembrane region" description="Helical" evidence="1">
    <location>
        <begin position="6"/>
        <end position="29"/>
    </location>
</feature>
<feature type="domain" description="Chemotaxis methyl-accepting receptor HlyB-like 4HB MCP" evidence="2">
    <location>
        <begin position="4"/>
        <end position="179"/>
    </location>
</feature>
<feature type="transmembrane region" description="Helical" evidence="1">
    <location>
        <begin position="188"/>
        <end position="208"/>
    </location>
</feature>
<protein>
    <submittedName>
        <fullName evidence="3">MCP four helix bundle domain-containing protein</fullName>
    </submittedName>
</protein>
<evidence type="ECO:0000256" key="1">
    <source>
        <dbReference type="SAM" id="Phobius"/>
    </source>
</evidence>
<gene>
    <name evidence="3" type="ORF">K4H28_00600</name>
</gene>